<name>A0A2W4QZ19_9GAMM</name>
<evidence type="ECO:0000313" key="2">
    <source>
        <dbReference type="EMBL" id="PZN77351.1"/>
    </source>
</evidence>
<reference evidence="2 3" key="1">
    <citation type="journal article" date="2018" name="Aquat. Microb. Ecol.">
        <title>Gammaproteobacterial methanotrophs dominate.</title>
        <authorList>
            <person name="Rissanen A.J."/>
            <person name="Saarenheimo J."/>
            <person name="Tiirola M."/>
            <person name="Peura S."/>
            <person name="Aalto S.L."/>
            <person name="Karvinen A."/>
            <person name="Nykanen H."/>
        </authorList>
    </citation>
    <scope>NUCLEOTIDE SEQUENCE [LARGE SCALE GENOMIC DNA]</scope>
    <source>
        <strain evidence="2">AMbin10</strain>
    </source>
</reference>
<dbReference type="Gene3D" id="3.40.50.300">
    <property type="entry name" value="P-loop containing nucleotide triphosphate hydrolases"/>
    <property type="match status" value="1"/>
</dbReference>
<protein>
    <recommendedName>
        <fullName evidence="4">NACHT domain-containing protein</fullName>
    </recommendedName>
</protein>
<evidence type="ECO:0000313" key="3">
    <source>
        <dbReference type="Proteomes" id="UP000249396"/>
    </source>
</evidence>
<gene>
    <name evidence="2" type="ORF">DM484_14895</name>
</gene>
<dbReference type="SUPFAM" id="SSF52540">
    <property type="entry name" value="P-loop containing nucleoside triphosphate hydrolases"/>
    <property type="match status" value="1"/>
</dbReference>
<sequence>MAYNPSADWNTTAERNARLRALSAYFRWLLKYYTSAELAEMSDESDPVSLRQIFVSMRVGEGTGAETALADSVARMEPLAAQSGGIEPPTFPHSASSMRAISVDTMAGPIEVAEKETTDNLPGVDAFELLQREAFVCLSGLPGSGKTTLVKALLTELCSHQPSRLRTALAGTRGIAPVPLMLRELSGLDTIKTFDDLMEAWWNNLEKRASQGDALDIARLKICFSLDGDAFPLLLLLDGIDETGGVAVRQNILKIASDVWMRYGYRILVTGRPNGFEGIRMVEGQGLFASKETTSGELNLRIGQPFHLLPLSWPQIQSFINKWYQLRPEWEIKRKEGTSHFLAALQDPNRAYLLPLARRPIFLTLMALVHCTRNEMPHGRAELYEAIVDLYLNRQERHRQIKHSIKGKALPAWPPLDKRRVLSHIAYQSQIKGSAQNSDRDNPDQRRILWPRAELLQLIVDFLNSKSGFGIAPEEAEDLLDYFLHPAGLLIEPKEGEISFTHLSFQEYLCAEDIQRRLTGSKFSKVFRNELLVNLDKPGWNEVGLLLLVIHKSRSEDGHLELLDLVYSAECGDSPSRGAKGGNAVDTPPPRRGEERSEGGFGRGATNKQRSL</sequence>
<evidence type="ECO:0000256" key="1">
    <source>
        <dbReference type="SAM" id="MobiDB-lite"/>
    </source>
</evidence>
<comment type="caution">
    <text evidence="2">The sequence shown here is derived from an EMBL/GenBank/DDBJ whole genome shotgun (WGS) entry which is preliminary data.</text>
</comment>
<evidence type="ECO:0008006" key="4">
    <source>
        <dbReference type="Google" id="ProtNLM"/>
    </source>
</evidence>
<feature type="region of interest" description="Disordered" evidence="1">
    <location>
        <begin position="573"/>
        <end position="612"/>
    </location>
</feature>
<dbReference type="EMBL" id="QJPH01000337">
    <property type="protein sequence ID" value="PZN77351.1"/>
    <property type="molecule type" value="Genomic_DNA"/>
</dbReference>
<dbReference type="Proteomes" id="UP000249396">
    <property type="component" value="Unassembled WGS sequence"/>
</dbReference>
<dbReference type="InterPro" id="IPR027417">
    <property type="entry name" value="P-loop_NTPase"/>
</dbReference>
<dbReference type="AlphaFoldDB" id="A0A2W4QZ19"/>
<feature type="compositionally biased region" description="Basic and acidic residues" evidence="1">
    <location>
        <begin position="589"/>
        <end position="598"/>
    </location>
</feature>
<organism evidence="2 3">
    <name type="scientific">Candidatus Methylumidiphilus alinenensis</name>
    <dbReference type="NCBI Taxonomy" id="2202197"/>
    <lineage>
        <taxon>Bacteria</taxon>
        <taxon>Pseudomonadati</taxon>
        <taxon>Pseudomonadota</taxon>
        <taxon>Gammaproteobacteria</taxon>
        <taxon>Methylococcales</taxon>
        <taxon>Candidatus Methylumidiphilus</taxon>
    </lineage>
</organism>
<accession>A0A2W4QZ19</accession>
<proteinExistence type="predicted"/>